<organism evidence="2">
    <name type="scientific">Babesia bovis</name>
    <dbReference type="NCBI Taxonomy" id="5865"/>
    <lineage>
        <taxon>Eukaryota</taxon>
        <taxon>Sar</taxon>
        <taxon>Alveolata</taxon>
        <taxon>Apicomplexa</taxon>
        <taxon>Aconoidasida</taxon>
        <taxon>Piroplasmida</taxon>
        <taxon>Babesiidae</taxon>
        <taxon>Babesia</taxon>
    </lineage>
</organism>
<comment type="caution">
    <text evidence="2">The sequence shown here is derived from an EMBL/GenBank/DDBJ whole genome shotgun (WGS) entry which is preliminary data.</text>
</comment>
<dbReference type="VEuPathDB" id="PiroplasmaDB:BBOV_III002320"/>
<dbReference type="GeneID" id="5476932"/>
<accession>A7AXI1</accession>
<dbReference type="AlphaFoldDB" id="A7AXI1"/>
<feature type="region of interest" description="Disordered" evidence="1">
    <location>
        <begin position="388"/>
        <end position="410"/>
    </location>
</feature>
<protein>
    <submittedName>
        <fullName evidence="2">Variant erythrocyte surface antigen-1, putative</fullName>
    </submittedName>
</protein>
<dbReference type="InterPro" id="IPR024751">
    <property type="entry name" value="VESA1"/>
</dbReference>
<proteinExistence type="predicted"/>
<gene>
    <name evidence="2" type="ORF">BBOV_I005660</name>
</gene>
<dbReference type="EMBL" id="AAXT01000010">
    <property type="protein sequence ID" value="EDO05054.1"/>
    <property type="molecule type" value="Genomic_DNA"/>
</dbReference>
<evidence type="ECO:0000313" key="2">
    <source>
        <dbReference type="EMBL" id="EDO05054.1"/>
    </source>
</evidence>
<dbReference type="KEGG" id="bbo:BBOV_I005865"/>
<dbReference type="Pfam" id="PF12785">
    <property type="entry name" value="VESA1_N"/>
    <property type="match status" value="1"/>
</dbReference>
<evidence type="ECO:0000256" key="1">
    <source>
        <dbReference type="SAM" id="MobiDB-lite"/>
    </source>
</evidence>
<reference evidence="2" key="2">
    <citation type="submission" date="2007-08" db="EMBL/GenBank/DDBJ databases">
        <authorList>
            <person name="Nene V."/>
        </authorList>
    </citation>
    <scope>NUCLEOTIDE SEQUENCE</scope>
    <source>
        <strain evidence="2">T2Bo</strain>
    </source>
</reference>
<dbReference type="InParanoid" id="A7AXI1"/>
<name>A7AXI1_BABBO</name>
<reference evidence="2" key="1">
    <citation type="journal article" date="2007" name="PLoS Pathog.">
        <title>Genome sequence of Babesia bovis and comparative analysis of apicomplexan hemoprotozoa.</title>
        <authorList>
            <person name="Brayton K.A."/>
            <person name="Lau A.O.T."/>
            <person name="Herndon D.R."/>
            <person name="Hannick L."/>
            <person name="Kappmeyer L.S."/>
            <person name="Berens S.J."/>
            <person name="Bidwell S.L."/>
            <person name="Brown W.C."/>
            <person name="Crabtree J."/>
            <person name="Fadrosh D."/>
            <person name="Feldblum T."/>
            <person name="Forberger H.A."/>
            <person name="Haas B.J."/>
            <person name="Howell J.M."/>
            <person name="Khouri H."/>
            <person name="Koo H."/>
            <person name="Mann D.J."/>
            <person name="Norimine J."/>
            <person name="Paulsen I.T."/>
            <person name="Radune D."/>
            <person name="Ren Q."/>
            <person name="Smith R.K. Jr."/>
            <person name="Suarez C.E."/>
            <person name="White O."/>
            <person name="Wortman J.R."/>
            <person name="Knowles D.P. Jr."/>
            <person name="McElwain T.F."/>
            <person name="Nene V.M."/>
        </authorList>
    </citation>
    <scope>NUCLEOTIDE SEQUENCE [LARGE SCALE GENOMIC DNA]</scope>
    <source>
        <strain evidence="2">T2Bo</strain>
    </source>
</reference>
<sequence>MSKDTWKPHSSLTEAPTNLKEAIDWVLRVTGRDGKKNEKPAAAAAAAAASTSNGPHCLCYLAKAIKDLLYDAKDPGFPGPSPKRNWDDILLTEEQSIVKPVLQDLGLVNSDSTSATSTCAGGTEVIGTLIDQLALGLEKWVGWQEGDTCCLKGTEGIGRKCDCPGGVGVGGNCCGTSGSGTTPCHQCGTCGPSGKNKCYQSAYCRPTTPPSSPPTAEFYWPTISSDADKVHLLARIFLGSVCLIWSGLSQLGFLTKEGSGGTEKRWKDDTLSDVEKGLGSFMAAMGYDLERLNGSGGTGGPAKTGDFVQQLLTGKHPDEKKGIQWKEFQGDSTSKDSVAEYYSSIYEKAKTAVEKKLKTEQLCEQYPLLVLHILASGYFRAGSAGAKNVTPPAKPAPGSDTKKDTPSSRKPRTIREILYWLSALPYSEKYRKLVDRMKEKTDQVTNGSGETEIKLYDEKAAGNASTTLQRKDITHYLLAACGYCPLVLIGIQGTIEREVKTDTPGGGE</sequence>